<keyword evidence="2" id="KW-1185">Reference proteome</keyword>
<reference evidence="1 2" key="1">
    <citation type="submission" date="2023-03" db="EMBL/GenBank/DDBJ databases">
        <title>Genome sequence of Lichtheimia ornata CBS 291.66.</title>
        <authorList>
            <person name="Mohabir J.T."/>
            <person name="Shea T.P."/>
            <person name="Kurbessoian T."/>
            <person name="Berby B."/>
            <person name="Fontaine J."/>
            <person name="Livny J."/>
            <person name="Gnirke A."/>
            <person name="Stajich J.E."/>
            <person name="Cuomo C.A."/>
        </authorList>
    </citation>
    <scope>NUCLEOTIDE SEQUENCE [LARGE SCALE GENOMIC DNA]</scope>
    <source>
        <strain evidence="1">CBS 291.66</strain>
    </source>
</reference>
<dbReference type="InterPro" id="IPR011990">
    <property type="entry name" value="TPR-like_helical_dom_sf"/>
</dbReference>
<dbReference type="GeneID" id="83219149"/>
<dbReference type="Gene3D" id="3.80.10.10">
    <property type="entry name" value="Ribonuclease Inhibitor"/>
    <property type="match status" value="2"/>
</dbReference>
<protein>
    <submittedName>
        <fullName evidence="1">Uncharacterized protein</fullName>
    </submittedName>
</protein>
<dbReference type="Gene3D" id="1.25.40.10">
    <property type="entry name" value="Tetratricopeptide repeat domain"/>
    <property type="match status" value="1"/>
</dbReference>
<name>A0AAD7UTU0_9FUNG</name>
<gene>
    <name evidence="1" type="ORF">O0I10_011750</name>
</gene>
<dbReference type="EMBL" id="JARTCD010000099">
    <property type="protein sequence ID" value="KAJ8652604.1"/>
    <property type="molecule type" value="Genomic_DNA"/>
</dbReference>
<dbReference type="PANTHER" id="PTHR13318:SF95">
    <property type="entry name" value="F-BOX PROTEIN YLR352W"/>
    <property type="match status" value="1"/>
</dbReference>
<proteinExistence type="predicted"/>
<accession>A0AAD7UTU0</accession>
<dbReference type="Proteomes" id="UP001234581">
    <property type="component" value="Unassembled WGS sequence"/>
</dbReference>
<evidence type="ECO:0000313" key="1">
    <source>
        <dbReference type="EMBL" id="KAJ8652604.1"/>
    </source>
</evidence>
<dbReference type="AlphaFoldDB" id="A0AAD7UTU0"/>
<dbReference type="SUPFAM" id="SSF48452">
    <property type="entry name" value="TPR-like"/>
    <property type="match status" value="1"/>
</dbReference>
<organism evidence="1 2">
    <name type="scientific">Lichtheimia ornata</name>
    <dbReference type="NCBI Taxonomy" id="688661"/>
    <lineage>
        <taxon>Eukaryota</taxon>
        <taxon>Fungi</taxon>
        <taxon>Fungi incertae sedis</taxon>
        <taxon>Mucoromycota</taxon>
        <taxon>Mucoromycotina</taxon>
        <taxon>Mucoromycetes</taxon>
        <taxon>Mucorales</taxon>
        <taxon>Lichtheimiaceae</taxon>
        <taxon>Lichtheimia</taxon>
    </lineage>
</organism>
<dbReference type="GO" id="GO:0031146">
    <property type="term" value="P:SCF-dependent proteasomal ubiquitin-dependent protein catabolic process"/>
    <property type="evidence" value="ECO:0007669"/>
    <property type="project" value="TreeGrafter"/>
</dbReference>
<dbReference type="GO" id="GO:0019005">
    <property type="term" value="C:SCF ubiquitin ligase complex"/>
    <property type="evidence" value="ECO:0007669"/>
    <property type="project" value="TreeGrafter"/>
</dbReference>
<evidence type="ECO:0000313" key="2">
    <source>
        <dbReference type="Proteomes" id="UP001234581"/>
    </source>
</evidence>
<comment type="caution">
    <text evidence="1">The sequence shown here is derived from an EMBL/GenBank/DDBJ whole genome shotgun (WGS) entry which is preliminary data.</text>
</comment>
<dbReference type="SUPFAM" id="SSF52047">
    <property type="entry name" value="RNI-like"/>
    <property type="match status" value="1"/>
</dbReference>
<dbReference type="PANTHER" id="PTHR13318">
    <property type="entry name" value="PARTNER OF PAIRED, ISOFORM B-RELATED"/>
    <property type="match status" value="1"/>
</dbReference>
<sequence length="662" mass="75731">MQDLFWVNLSQPITLTATHQQCGPIVTESTTRIQECLTRLTTLLEERSLALLKCAQFDTALRDAEAILKLDPTRALGYLLKGRIYASQGRQRRAIWQYDKGLNVDDGNRELWQRVAEAETWNNKRVDFVSRLPLEIVSTNLVPLLMGDDDATWHVKRPCHYLHVSKTWRRRFMLGNLQYRVDDTKEPHYPRQLMQLSHHVHSLQIDNYGMHPDFAFLSNEGHLRKISVNGISSVNDTQFLACLIGVRDSLKYLKIELRASSWLNMYDVLQVCPDLEHLTLCGASWDKDEPISASYPSQQQFLRPALTTLELRNLQIPITHGHALLLLEHFPSLRSLVLCPCHDSSFLPMVHSYCPFLQHLEISTFQYTSTFASHDMRRCIDVKSEQQDCLRSLYVQDEDGDQFDIEHVRTLMINNCETLETMMLSVGTQQDDSIPPPALQFPRLKRLYYHPLGDAILRCFGWWVLSHAPALESLDIYYDALETCSLLLGAFRGMQQVKSLTLRTHAGGMEHWIPWRDMSAHVQQLNVVVPPVILKAPVLLHGLGQLKHLTDLSLGKRNHVVDAGDFLNLATHLVTNCPDLHALDIKFSTSALYKGVILFSTFEHLERLSLRADNLSITGILYFGEYQKLKHLTLYNTSPSMEDTLNDLQDCSPNLTLSRASL</sequence>
<dbReference type="InterPro" id="IPR032675">
    <property type="entry name" value="LRR_dom_sf"/>
</dbReference>
<dbReference type="RefSeq" id="XP_058337518.1">
    <property type="nucleotide sequence ID" value="XM_058491713.1"/>
</dbReference>